<evidence type="ECO:0000313" key="1">
    <source>
        <dbReference type="EMBL" id="KZS62480.1"/>
    </source>
</evidence>
<name>A0A164AHF2_9MYCO</name>
<dbReference type="EMBL" id="LWCI01000106">
    <property type="protein sequence ID" value="KZS62480.1"/>
    <property type="molecule type" value="Genomic_DNA"/>
</dbReference>
<evidence type="ECO:0008006" key="3">
    <source>
        <dbReference type="Google" id="ProtNLM"/>
    </source>
</evidence>
<dbReference type="Proteomes" id="UP000077342">
    <property type="component" value="Unassembled WGS sequence"/>
</dbReference>
<evidence type="ECO:0000313" key="2">
    <source>
        <dbReference type="Proteomes" id="UP000077342"/>
    </source>
</evidence>
<dbReference type="AlphaFoldDB" id="A0A164AHF2"/>
<proteinExistence type="predicted"/>
<organism evidence="1 2">
    <name type="scientific">Mycobacterium ostraviense</name>
    <dbReference type="NCBI Taxonomy" id="2738409"/>
    <lineage>
        <taxon>Bacteria</taxon>
        <taxon>Bacillati</taxon>
        <taxon>Actinomycetota</taxon>
        <taxon>Actinomycetes</taxon>
        <taxon>Mycobacteriales</taxon>
        <taxon>Mycobacteriaceae</taxon>
        <taxon>Mycobacterium</taxon>
    </lineage>
</organism>
<reference evidence="2" key="1">
    <citation type="submission" date="2016-04" db="EMBL/GenBank/DDBJ databases">
        <authorList>
            <person name="Strapagiel D."/>
            <person name="Borowka P."/>
            <person name="Marciniak B."/>
            <person name="Bakula Z."/>
            <person name="Van Ingen J."/>
            <person name="Safianowska A."/>
            <person name="Dziadek J."/>
            <person name="Jagielski T."/>
        </authorList>
    </citation>
    <scope>NUCLEOTIDE SEQUENCE [LARGE SCALE GENOMIC DNA]</scope>
    <source>
        <strain evidence="2">1010001458</strain>
    </source>
</reference>
<accession>A0A164AHF2</accession>
<comment type="caution">
    <text evidence="1">The sequence shown here is derived from an EMBL/GenBank/DDBJ whole genome shotgun (WGS) entry which is preliminary data.</text>
</comment>
<keyword evidence="2" id="KW-1185">Reference proteome</keyword>
<protein>
    <recommendedName>
        <fullName evidence="3">Toxin</fullName>
    </recommendedName>
</protein>
<dbReference type="RefSeq" id="WP_075510706.1">
    <property type="nucleotide sequence ID" value="NZ_CP089224.1"/>
</dbReference>
<gene>
    <name evidence="1" type="ORF">A4G28_20815</name>
</gene>
<sequence length="82" mass="9171">MEIRDSARKWGVPDADMLHAVDNAIVVISRGYQGDEQWLIIGPARNGALLEIVVPADPPERIIHAMPLRASFYHYLPTIPPQ</sequence>